<sequence>MTDNNDIYAIDAANAVAAVDGLDRYCSSYGKNCKNGKRKTHPSEADILTGDSSKSQILIGGISTRSFFWSLTQNP</sequence>
<dbReference type="GeneID" id="5490638"/>
<gene>
    <name evidence="1" type="ORF">SS1G_04632</name>
</gene>
<protein>
    <submittedName>
        <fullName evidence="1">Uncharacterized protein</fullName>
    </submittedName>
</protein>
<evidence type="ECO:0000313" key="2">
    <source>
        <dbReference type="Proteomes" id="UP000001312"/>
    </source>
</evidence>
<evidence type="ECO:0000313" key="1">
    <source>
        <dbReference type="EMBL" id="EDO02156.1"/>
    </source>
</evidence>
<dbReference type="HOGENOM" id="CLU_2672590_0_0_1"/>
<dbReference type="KEGG" id="ssl:SS1G_04632"/>
<name>A7EH40_SCLS1</name>
<proteinExistence type="predicted"/>
<accession>A7EH40</accession>
<keyword evidence="2" id="KW-1185">Reference proteome</keyword>
<dbReference type="RefSeq" id="XP_001594824.1">
    <property type="nucleotide sequence ID" value="XM_001594774.1"/>
</dbReference>
<dbReference type="InParanoid" id="A7EH40"/>
<dbReference type="Proteomes" id="UP000001312">
    <property type="component" value="Unassembled WGS sequence"/>
</dbReference>
<dbReference type="AlphaFoldDB" id="A7EH40"/>
<dbReference type="EMBL" id="CH476625">
    <property type="protein sequence ID" value="EDO02156.1"/>
    <property type="molecule type" value="Genomic_DNA"/>
</dbReference>
<organism evidence="1 2">
    <name type="scientific">Sclerotinia sclerotiorum (strain ATCC 18683 / 1980 / Ss-1)</name>
    <name type="common">White mold</name>
    <name type="synonym">Whetzelinia sclerotiorum</name>
    <dbReference type="NCBI Taxonomy" id="665079"/>
    <lineage>
        <taxon>Eukaryota</taxon>
        <taxon>Fungi</taxon>
        <taxon>Dikarya</taxon>
        <taxon>Ascomycota</taxon>
        <taxon>Pezizomycotina</taxon>
        <taxon>Leotiomycetes</taxon>
        <taxon>Helotiales</taxon>
        <taxon>Sclerotiniaceae</taxon>
        <taxon>Sclerotinia</taxon>
    </lineage>
</organism>
<reference evidence="2" key="1">
    <citation type="journal article" date="2011" name="PLoS Genet.">
        <title>Genomic analysis of the necrotrophic fungal pathogens Sclerotinia sclerotiorum and Botrytis cinerea.</title>
        <authorList>
            <person name="Amselem J."/>
            <person name="Cuomo C.A."/>
            <person name="van Kan J.A."/>
            <person name="Viaud M."/>
            <person name="Benito E.P."/>
            <person name="Couloux A."/>
            <person name="Coutinho P.M."/>
            <person name="de Vries R.P."/>
            <person name="Dyer P.S."/>
            <person name="Fillinger S."/>
            <person name="Fournier E."/>
            <person name="Gout L."/>
            <person name="Hahn M."/>
            <person name="Kohn L."/>
            <person name="Lapalu N."/>
            <person name="Plummer K.M."/>
            <person name="Pradier J.M."/>
            <person name="Quevillon E."/>
            <person name="Sharon A."/>
            <person name="Simon A."/>
            <person name="ten Have A."/>
            <person name="Tudzynski B."/>
            <person name="Tudzynski P."/>
            <person name="Wincker P."/>
            <person name="Andrew M."/>
            <person name="Anthouard V."/>
            <person name="Beever R.E."/>
            <person name="Beffa R."/>
            <person name="Benoit I."/>
            <person name="Bouzid O."/>
            <person name="Brault B."/>
            <person name="Chen Z."/>
            <person name="Choquer M."/>
            <person name="Collemare J."/>
            <person name="Cotton P."/>
            <person name="Danchin E.G."/>
            <person name="Da Silva C."/>
            <person name="Gautier A."/>
            <person name="Giraud C."/>
            <person name="Giraud T."/>
            <person name="Gonzalez C."/>
            <person name="Grossetete S."/>
            <person name="Guldener U."/>
            <person name="Henrissat B."/>
            <person name="Howlett B.J."/>
            <person name="Kodira C."/>
            <person name="Kretschmer M."/>
            <person name="Lappartient A."/>
            <person name="Leroch M."/>
            <person name="Levis C."/>
            <person name="Mauceli E."/>
            <person name="Neuveglise C."/>
            <person name="Oeser B."/>
            <person name="Pearson M."/>
            <person name="Poulain J."/>
            <person name="Poussereau N."/>
            <person name="Quesneville H."/>
            <person name="Rascle C."/>
            <person name="Schumacher J."/>
            <person name="Segurens B."/>
            <person name="Sexton A."/>
            <person name="Silva E."/>
            <person name="Sirven C."/>
            <person name="Soanes D.M."/>
            <person name="Talbot N.J."/>
            <person name="Templeton M."/>
            <person name="Yandava C."/>
            <person name="Yarden O."/>
            <person name="Zeng Q."/>
            <person name="Rollins J.A."/>
            <person name="Lebrun M.H."/>
            <person name="Dickman M."/>
        </authorList>
    </citation>
    <scope>NUCLEOTIDE SEQUENCE [LARGE SCALE GENOMIC DNA]</scope>
    <source>
        <strain evidence="2">ATCC 18683 / 1980 / Ss-1</strain>
    </source>
</reference>